<accession>A0AAX0H9J1</accession>
<evidence type="ECO:0000313" key="1">
    <source>
        <dbReference type="EMBL" id="OCR90239.1"/>
    </source>
</evidence>
<protein>
    <submittedName>
        <fullName evidence="1">Uncharacterized protein</fullName>
    </submittedName>
</protein>
<dbReference type="EMBL" id="LFLK01000008">
    <property type="protein sequence ID" value="OCR90239.1"/>
    <property type="molecule type" value="Genomic_DNA"/>
</dbReference>
<gene>
    <name evidence="1" type="ORF">CFT12S02225_07680</name>
</gene>
<dbReference type="AlphaFoldDB" id="A0AAX0H9J1"/>
<name>A0AAX0H9J1_CAMFE</name>
<sequence>MARPKGGLRCDVGDLNILIIKNTDFKNMSEFCKAHDLSRESLACRYFTIKAMDTLLKYGIDIRAIAKENENKKG</sequence>
<dbReference type="Proteomes" id="UP000093100">
    <property type="component" value="Unassembled WGS sequence"/>
</dbReference>
<dbReference type="RefSeq" id="WP_065841141.1">
    <property type="nucleotide sequence ID" value="NZ_JAAOXI010000010.1"/>
</dbReference>
<proteinExistence type="predicted"/>
<evidence type="ECO:0000313" key="2">
    <source>
        <dbReference type="Proteomes" id="UP000093100"/>
    </source>
</evidence>
<comment type="caution">
    <text evidence="1">The sequence shown here is derived from an EMBL/GenBank/DDBJ whole genome shotgun (WGS) entry which is preliminary data.</text>
</comment>
<organism evidence="1 2">
    <name type="scientific">Campylobacter fetus subsp. testudinum</name>
    <dbReference type="NCBI Taxonomy" id="1507806"/>
    <lineage>
        <taxon>Bacteria</taxon>
        <taxon>Pseudomonadati</taxon>
        <taxon>Campylobacterota</taxon>
        <taxon>Epsilonproteobacteria</taxon>
        <taxon>Campylobacterales</taxon>
        <taxon>Campylobacteraceae</taxon>
        <taxon>Campylobacter</taxon>
    </lineage>
</organism>
<reference evidence="1 2" key="1">
    <citation type="journal article" date="2016" name="Genome Biol. Evol.">
        <title>Comparative Genomics of Campylobacter fetus from Reptiles and Mammals Reveals Divergent Evolution in Host-Associated Lineages.</title>
        <authorList>
            <person name="Gilbert M.J."/>
            <person name="Miller W.G."/>
            <person name="Yee E."/>
            <person name="Zomer A.L."/>
            <person name="van der Graaf-van Bloois L."/>
            <person name="Fitzgerald C."/>
            <person name="Forbes K.J."/>
            <person name="Meric G."/>
            <person name="Sheppard S.K."/>
            <person name="Wagenaar J.A."/>
            <person name="Duim B."/>
        </authorList>
    </citation>
    <scope>NUCLEOTIDE SEQUENCE [LARGE SCALE GENOMIC DNA]</scope>
    <source>
        <strain evidence="1 2">12S02225-3</strain>
    </source>
</reference>